<gene>
    <name evidence="1" type="ORF">E2L03_19965</name>
</gene>
<dbReference type="RefSeq" id="WP_134260292.1">
    <property type="nucleotide sequence ID" value="NZ_LDIM01000012.1"/>
</dbReference>
<dbReference type="Proteomes" id="UP000298210">
    <property type="component" value="Unassembled WGS sequence"/>
</dbReference>
<accession>A0A4Y7WDX4</accession>
<organism evidence="1 2">
    <name type="scientific">Shouchella lehensis</name>
    <dbReference type="NCBI Taxonomy" id="300825"/>
    <lineage>
        <taxon>Bacteria</taxon>
        <taxon>Bacillati</taxon>
        <taxon>Bacillota</taxon>
        <taxon>Bacilli</taxon>
        <taxon>Bacillales</taxon>
        <taxon>Bacillaceae</taxon>
        <taxon>Shouchella</taxon>
    </lineage>
</organism>
<dbReference type="InterPro" id="IPR053746">
    <property type="entry name" value="Viral_HT_Connector_Assembly"/>
</dbReference>
<dbReference type="AlphaFoldDB" id="A0A4Y7WDX4"/>
<dbReference type="EMBL" id="SNUX01000005">
    <property type="protein sequence ID" value="TES45661.1"/>
    <property type="molecule type" value="Genomic_DNA"/>
</dbReference>
<reference evidence="1 2" key="1">
    <citation type="submission" date="2019-03" db="EMBL/GenBank/DDBJ databases">
        <authorList>
            <person name="Liu G."/>
        </authorList>
    </citation>
    <scope>NUCLEOTIDE SEQUENCE [LARGE SCALE GENOMIC DNA]</scope>
    <source>
        <strain evidence="1 2">DSM 19099</strain>
    </source>
</reference>
<comment type="caution">
    <text evidence="1">The sequence shown here is derived from an EMBL/GenBank/DDBJ whole genome shotgun (WGS) entry which is preliminary data.</text>
</comment>
<sequence>MELNDLKRRMNKSLEEHSKDDFYRYALKDAIDYVQTKCHQDFKNSEGIITLPGGVKRAVVKLVKLAEQKPNVQAISISGAVSESYFSSSDYDVVKFDLKPYIKAVFF</sequence>
<protein>
    <submittedName>
        <fullName evidence="1">Uncharacterized protein</fullName>
    </submittedName>
</protein>
<name>A0A4Y7WDX4_9BACI</name>
<evidence type="ECO:0000313" key="2">
    <source>
        <dbReference type="Proteomes" id="UP000298210"/>
    </source>
</evidence>
<proteinExistence type="predicted"/>
<evidence type="ECO:0000313" key="1">
    <source>
        <dbReference type="EMBL" id="TES45661.1"/>
    </source>
</evidence>
<dbReference type="Gene3D" id="1.10.246.150">
    <property type="match status" value="1"/>
</dbReference>